<gene>
    <name evidence="3" type="ORF">H8E80_08850</name>
</gene>
<evidence type="ECO:0000259" key="2">
    <source>
        <dbReference type="Pfam" id="PF21247"/>
    </source>
</evidence>
<evidence type="ECO:0000313" key="3">
    <source>
        <dbReference type="EMBL" id="MBC8200130.1"/>
    </source>
</evidence>
<sequence>MNKAWNNTVPVWEKPESRRLEFKESFPKGDQVAKTVIAFANGAGGKIIFGIKDDSRKVTGIPETKLFSLEEQISNHIFSKCSPNIIPEIYIQAVQDKTLLVVEIFPGSHKPYFLKTKGKHKGTYIRIGSTNKLASIEIIAELERQRMKISFDAVPATHVKMDEISLETFLKDYKAATGRTLTQKKLKNLGLIYCDHDQLYPTHAAILLCDSIKRKQLFPNAKIECARFKGTDTQVFLDQATIDGPIHAGIEPCIAFVKKNTRLASKIGEVYRKDKWEYPLKAIRETVGNAVIHRDYSILGSDIKLAIFDDMIEITSPGPLPDTISVEELGTGRSEIRNRILAPIFKDLKIIEAWGTGIQKIKQALKYYPEIELVLHEVGHAFQIQFRKKIADRTSTGQVPDKYRTRIVQDADKVKLLKYCREARLLKEMMSFMKLKHRETFMNNYMRPLLEANCISMTIPDKPKSPSQRYIITQDGEALLHK</sequence>
<dbReference type="PANTHER" id="PTHR30595">
    <property type="entry name" value="GLPR-RELATED TRANSCRIPTIONAL REPRESSOR"/>
    <property type="match status" value="1"/>
</dbReference>
<dbReference type="Proteomes" id="UP000603545">
    <property type="component" value="Unassembled WGS sequence"/>
</dbReference>
<dbReference type="AlphaFoldDB" id="A0A8J6TCA0"/>
<accession>A0A8J6TCA0</accession>
<proteinExistence type="predicted"/>
<dbReference type="InterPro" id="IPR007421">
    <property type="entry name" value="Schlafen_AlbA_2_dom"/>
</dbReference>
<dbReference type="Gene3D" id="3.30.565.60">
    <property type="match status" value="1"/>
</dbReference>
<name>A0A8J6TCA0_9BACT</name>
<protein>
    <submittedName>
        <fullName evidence="3">Putative DNA binding domain-containing protein</fullName>
    </submittedName>
</protein>
<organism evidence="3 4">
    <name type="scientific">Candidatus Desulfaltia bathyphila</name>
    <dbReference type="NCBI Taxonomy" id="2841697"/>
    <lineage>
        <taxon>Bacteria</taxon>
        <taxon>Pseudomonadati</taxon>
        <taxon>Thermodesulfobacteriota</taxon>
        <taxon>Desulfobacteria</taxon>
        <taxon>Desulfobacterales</taxon>
        <taxon>Desulfobacterales incertae sedis</taxon>
        <taxon>Candidatus Desulfaltia</taxon>
    </lineage>
</organism>
<dbReference type="EMBL" id="JACNLL010000077">
    <property type="protein sequence ID" value="MBC8200130.1"/>
    <property type="molecule type" value="Genomic_DNA"/>
</dbReference>
<dbReference type="Pfam" id="PF21247">
    <property type="entry name" value="Fic-like_C"/>
    <property type="match status" value="1"/>
</dbReference>
<dbReference type="Pfam" id="PF13749">
    <property type="entry name" value="HATPase_c_4"/>
    <property type="match status" value="1"/>
</dbReference>
<evidence type="ECO:0000259" key="1">
    <source>
        <dbReference type="Pfam" id="PF04326"/>
    </source>
</evidence>
<evidence type="ECO:0000313" key="4">
    <source>
        <dbReference type="Proteomes" id="UP000603545"/>
    </source>
</evidence>
<dbReference type="InterPro" id="IPR049514">
    <property type="entry name" value="Fic-like_C"/>
</dbReference>
<comment type="caution">
    <text evidence="3">The sequence shown here is derived from an EMBL/GenBank/DDBJ whole genome shotgun (WGS) entry which is preliminary data.</text>
</comment>
<dbReference type="PANTHER" id="PTHR30595:SF6">
    <property type="entry name" value="SCHLAFEN ALBA-2 DOMAIN-CONTAINING PROTEIN"/>
    <property type="match status" value="1"/>
</dbReference>
<dbReference type="InterPro" id="IPR038461">
    <property type="entry name" value="Schlafen_AlbA_2_dom_sf"/>
</dbReference>
<reference evidence="3 4" key="1">
    <citation type="submission" date="2020-08" db="EMBL/GenBank/DDBJ databases">
        <title>Bridging the membrane lipid divide: bacteria of the FCB group superphylum have the potential to synthesize archaeal ether lipids.</title>
        <authorList>
            <person name="Villanueva L."/>
            <person name="Von Meijenfeldt F.A.B."/>
            <person name="Westbye A.B."/>
            <person name="Yadav S."/>
            <person name="Hopmans E.C."/>
            <person name="Dutilh B.E."/>
            <person name="Sinninghe Damste J.S."/>
        </authorList>
    </citation>
    <scope>NUCLEOTIDE SEQUENCE [LARGE SCALE GENOMIC DNA]</scope>
    <source>
        <strain evidence="3">NIOZ-UU82</strain>
    </source>
</reference>
<dbReference type="Gene3D" id="3.30.950.30">
    <property type="entry name" value="Schlafen, AAA domain"/>
    <property type="match status" value="1"/>
</dbReference>
<feature type="domain" description="Schlafen AlbA-2" evidence="1">
    <location>
        <begin position="16"/>
        <end position="134"/>
    </location>
</feature>
<dbReference type="InterPro" id="IPR038475">
    <property type="entry name" value="RecG_C_sf"/>
</dbReference>
<dbReference type="Pfam" id="PF04326">
    <property type="entry name" value="SLFN_AlbA_2"/>
    <property type="match status" value="1"/>
</dbReference>
<feature type="domain" description="Filamentation induced by cAMP protein Fic-like C-terminal" evidence="2">
    <location>
        <begin position="416"/>
        <end position="473"/>
    </location>
</feature>